<comment type="caution">
    <text evidence="1">The sequence shown here is derived from an EMBL/GenBank/DDBJ whole genome shotgun (WGS) entry which is preliminary data.</text>
</comment>
<reference evidence="1" key="1">
    <citation type="submission" date="2021-03" db="EMBL/GenBank/DDBJ databases">
        <title>Draft genome sequence of rust myrtle Austropuccinia psidii MF-1, a brazilian biotype.</title>
        <authorList>
            <person name="Quecine M.C."/>
            <person name="Pachon D.M.R."/>
            <person name="Bonatelli M.L."/>
            <person name="Correr F.H."/>
            <person name="Franceschini L.M."/>
            <person name="Leite T.F."/>
            <person name="Margarido G.R.A."/>
            <person name="Almeida C.A."/>
            <person name="Ferrarezi J.A."/>
            <person name="Labate C.A."/>
        </authorList>
    </citation>
    <scope>NUCLEOTIDE SEQUENCE</scope>
    <source>
        <strain evidence="1">MF-1</strain>
    </source>
</reference>
<name>A0A9Q3Q0Q8_9BASI</name>
<keyword evidence="2" id="KW-1185">Reference proteome</keyword>
<dbReference type="AlphaFoldDB" id="A0A9Q3Q0Q8"/>
<dbReference type="Proteomes" id="UP000765509">
    <property type="component" value="Unassembled WGS sequence"/>
</dbReference>
<evidence type="ECO:0000313" key="2">
    <source>
        <dbReference type="Proteomes" id="UP000765509"/>
    </source>
</evidence>
<dbReference type="OrthoDB" id="2152029at2759"/>
<proteinExistence type="predicted"/>
<organism evidence="1 2">
    <name type="scientific">Austropuccinia psidii MF-1</name>
    <dbReference type="NCBI Taxonomy" id="1389203"/>
    <lineage>
        <taxon>Eukaryota</taxon>
        <taxon>Fungi</taxon>
        <taxon>Dikarya</taxon>
        <taxon>Basidiomycota</taxon>
        <taxon>Pucciniomycotina</taxon>
        <taxon>Pucciniomycetes</taxon>
        <taxon>Pucciniales</taxon>
        <taxon>Sphaerophragmiaceae</taxon>
        <taxon>Austropuccinia</taxon>
    </lineage>
</organism>
<accession>A0A9Q3Q0Q8</accession>
<gene>
    <name evidence="1" type="ORF">O181_119800</name>
</gene>
<sequence>MATPTRYTEKRQSTLPRKVIISSQIPTTSHQEITRNTTQIVKIRAKDYNMGLDGKDVEGFIKKAENIAEIKGARGRDIARQIAFWKKYEEISYHIEGIPGYETAD</sequence>
<evidence type="ECO:0000313" key="1">
    <source>
        <dbReference type="EMBL" id="MBW0580085.1"/>
    </source>
</evidence>
<dbReference type="EMBL" id="AVOT02106640">
    <property type="protein sequence ID" value="MBW0580085.1"/>
    <property type="molecule type" value="Genomic_DNA"/>
</dbReference>
<protein>
    <submittedName>
        <fullName evidence="1">Uncharacterized protein</fullName>
    </submittedName>
</protein>